<organism evidence="2 3">
    <name type="scientific">Myxococcus xanthus (strain DK1622)</name>
    <dbReference type="NCBI Taxonomy" id="246197"/>
    <lineage>
        <taxon>Bacteria</taxon>
        <taxon>Pseudomonadati</taxon>
        <taxon>Myxococcota</taxon>
        <taxon>Myxococcia</taxon>
        <taxon>Myxococcales</taxon>
        <taxon>Cystobacterineae</taxon>
        <taxon>Myxococcaceae</taxon>
        <taxon>Myxococcus</taxon>
    </lineage>
</organism>
<evidence type="ECO:0000313" key="2">
    <source>
        <dbReference type="EMBL" id="ABF89996.1"/>
    </source>
</evidence>
<dbReference type="SUPFAM" id="SSF52218">
    <property type="entry name" value="Flavoproteins"/>
    <property type="match status" value="1"/>
</dbReference>
<sequence>MGGSPVIVGIAGSVRKGSYNAALLRAAIELSPPGARIESVSIRGVPLYDGDVEAERGIPEAVRELKDKIAESAGLIIVTPEYNNSIPGVLKNAIDWLSRPASDIPRVFGGRAVSLMGASPGRFGTVMSQTAWLPVLRALGMRPWWGPRLLVGGANKVFDESGRLVDDRIRTQLREYMAGFVEFAVGKAT</sequence>
<gene>
    <name evidence="2" type="ordered locus">MXAN_2239</name>
</gene>
<dbReference type="GO" id="GO:0010181">
    <property type="term" value="F:FMN binding"/>
    <property type="evidence" value="ECO:0007669"/>
    <property type="project" value="TreeGrafter"/>
</dbReference>
<dbReference type="RefSeq" id="WP_011552315.1">
    <property type="nucleotide sequence ID" value="NC_008095.1"/>
</dbReference>
<keyword evidence="3" id="KW-1185">Reference proteome</keyword>
<accession>Q1DA63</accession>
<evidence type="ECO:0000313" key="3">
    <source>
        <dbReference type="Proteomes" id="UP000002402"/>
    </source>
</evidence>
<dbReference type="KEGG" id="mxa:MXAN_2239"/>
<dbReference type="InterPro" id="IPR050712">
    <property type="entry name" value="NAD(P)H-dep_reductase"/>
</dbReference>
<dbReference type="GO" id="GO:0005829">
    <property type="term" value="C:cytosol"/>
    <property type="evidence" value="ECO:0007669"/>
    <property type="project" value="TreeGrafter"/>
</dbReference>
<dbReference type="GeneID" id="41359627"/>
<dbReference type="eggNOG" id="COG0431">
    <property type="taxonomic scope" value="Bacteria"/>
</dbReference>
<dbReference type="Proteomes" id="UP000002402">
    <property type="component" value="Chromosome"/>
</dbReference>
<dbReference type="InterPro" id="IPR029039">
    <property type="entry name" value="Flavoprotein-like_sf"/>
</dbReference>
<dbReference type="PANTHER" id="PTHR30543:SF21">
    <property type="entry name" value="NAD(P)H-DEPENDENT FMN REDUCTASE LOT6"/>
    <property type="match status" value="1"/>
</dbReference>
<dbReference type="InterPro" id="IPR005025">
    <property type="entry name" value="FMN_Rdtase-like_dom"/>
</dbReference>
<dbReference type="HOGENOM" id="CLU_055322_4_1_7"/>
<dbReference type="PANTHER" id="PTHR30543">
    <property type="entry name" value="CHROMATE REDUCTASE"/>
    <property type="match status" value="1"/>
</dbReference>
<feature type="domain" description="NADPH-dependent FMN reductase-like" evidence="1">
    <location>
        <begin position="7"/>
        <end position="144"/>
    </location>
</feature>
<dbReference type="Pfam" id="PF03358">
    <property type="entry name" value="FMN_red"/>
    <property type="match status" value="1"/>
</dbReference>
<dbReference type="EMBL" id="CP000113">
    <property type="protein sequence ID" value="ABF89996.1"/>
    <property type="molecule type" value="Genomic_DNA"/>
</dbReference>
<evidence type="ECO:0000259" key="1">
    <source>
        <dbReference type="Pfam" id="PF03358"/>
    </source>
</evidence>
<dbReference type="GO" id="GO:0016491">
    <property type="term" value="F:oxidoreductase activity"/>
    <property type="evidence" value="ECO:0007669"/>
    <property type="project" value="InterPro"/>
</dbReference>
<dbReference type="Gene3D" id="3.40.50.360">
    <property type="match status" value="1"/>
</dbReference>
<dbReference type="OrthoDB" id="9812295at2"/>
<name>Q1DA63_MYXXD</name>
<dbReference type="AlphaFoldDB" id="Q1DA63"/>
<dbReference type="EnsemblBacteria" id="ABF89996">
    <property type="protein sequence ID" value="ABF89996"/>
    <property type="gene ID" value="MXAN_2239"/>
</dbReference>
<dbReference type="STRING" id="246197.MXAN_2239"/>
<proteinExistence type="predicted"/>
<protein>
    <submittedName>
        <fullName evidence="2">NADPH-dependent FMN reductase</fullName>
    </submittedName>
</protein>
<reference evidence="2 3" key="1">
    <citation type="journal article" date="2006" name="Proc. Natl. Acad. Sci. U.S.A.">
        <title>Evolution of sensory complexity recorded in a myxobacterial genome.</title>
        <authorList>
            <person name="Goldman B.S."/>
            <person name="Nierman W.C."/>
            <person name="Kaiser D."/>
            <person name="Slater S.C."/>
            <person name="Durkin A.S."/>
            <person name="Eisen J.A."/>
            <person name="Ronning C.M."/>
            <person name="Barbazuk W.B."/>
            <person name="Blanchard M."/>
            <person name="Field C."/>
            <person name="Halling C."/>
            <person name="Hinkle G."/>
            <person name="Iartchuk O."/>
            <person name="Kim H.S."/>
            <person name="Mackenzie C."/>
            <person name="Madupu R."/>
            <person name="Miller N."/>
            <person name="Shvartsbeyn A."/>
            <person name="Sullivan S.A."/>
            <person name="Vaudin M."/>
            <person name="Wiegand R."/>
            <person name="Kaplan H.B."/>
        </authorList>
    </citation>
    <scope>NUCLEOTIDE SEQUENCE [LARGE SCALE GENOMIC DNA]</scope>
    <source>
        <strain evidence="3">DK1622</strain>
    </source>
</reference>